<dbReference type="GeneID" id="90572091"/>
<dbReference type="PANTHER" id="PTHR20935">
    <property type="entry name" value="PHOSPHOGLYCERATE MUTASE-RELATED"/>
    <property type="match status" value="1"/>
</dbReference>
<gene>
    <name evidence="2" type="primary">sixA</name>
    <name evidence="2" type="ORF">ABHN84_19165</name>
</gene>
<evidence type="ECO:0000313" key="3">
    <source>
        <dbReference type="Proteomes" id="UP001477278"/>
    </source>
</evidence>
<dbReference type="SUPFAM" id="SSF53254">
    <property type="entry name" value="Phosphoglycerate mutase-like"/>
    <property type="match status" value="1"/>
</dbReference>
<dbReference type="CDD" id="cd07067">
    <property type="entry name" value="HP_PGM_like"/>
    <property type="match status" value="1"/>
</dbReference>
<dbReference type="InterPro" id="IPR001345">
    <property type="entry name" value="PG/BPGM_mutase_AS"/>
</dbReference>
<dbReference type="Gene3D" id="3.40.50.1240">
    <property type="entry name" value="Phosphoglycerate mutase-like"/>
    <property type="match status" value="1"/>
</dbReference>
<dbReference type="InterPro" id="IPR013078">
    <property type="entry name" value="His_Pase_superF_clade-1"/>
</dbReference>
<dbReference type="RefSeq" id="WP_182697072.1">
    <property type="nucleotide sequence ID" value="NZ_JAACRJ010000023.1"/>
</dbReference>
<dbReference type="EMBL" id="JBDPZN010000012">
    <property type="protein sequence ID" value="MEO3684390.1"/>
    <property type="molecule type" value="Genomic_DNA"/>
</dbReference>
<dbReference type="InterPro" id="IPR029033">
    <property type="entry name" value="His_PPase_superfam"/>
</dbReference>
<dbReference type="Pfam" id="PF00300">
    <property type="entry name" value="His_Phos_1"/>
    <property type="match status" value="1"/>
</dbReference>
<sequence>MQLFLMRHGEASLNAPSDRERKLTDNGRIQTGDMANWLARQVSHFDLVIVSPYLRSQQTWQKVSKHLPEPRKLLVLDDVTPSGDAIRAVDLVLAYAEQYKADNVLVIAHMPLLGFMVSELVAGMEPPLFATSAVAHIDKHAQNASFVAMTAPHQVVV</sequence>
<proteinExistence type="predicted"/>
<evidence type="ECO:0000313" key="2">
    <source>
        <dbReference type="EMBL" id="MEO3684390.1"/>
    </source>
</evidence>
<keyword evidence="1" id="KW-0378">Hydrolase</keyword>
<organism evidence="2 3">
    <name type="scientific">Shewanella vesiculosa</name>
    <dbReference type="NCBI Taxonomy" id="518738"/>
    <lineage>
        <taxon>Bacteria</taxon>
        <taxon>Pseudomonadati</taxon>
        <taxon>Pseudomonadota</taxon>
        <taxon>Gammaproteobacteria</taxon>
        <taxon>Alteromonadales</taxon>
        <taxon>Shewanellaceae</taxon>
        <taxon>Shewanella</taxon>
    </lineage>
</organism>
<dbReference type="SMART" id="SM00855">
    <property type="entry name" value="PGAM"/>
    <property type="match status" value="1"/>
</dbReference>
<reference evidence="2 3" key="1">
    <citation type="submission" date="2024-05" db="EMBL/GenBank/DDBJ databases">
        <title>Genome sequencing of Marine Estuary Bacteria, Shewanella vesiculosa and S. baltica, and Pseudomonas syringae.</title>
        <authorList>
            <person name="Gurung A."/>
            <person name="Maclea K.S."/>
        </authorList>
    </citation>
    <scope>NUCLEOTIDE SEQUENCE [LARGE SCALE GENOMIC DNA]</scope>
    <source>
        <strain evidence="2 3">1A</strain>
    </source>
</reference>
<dbReference type="PROSITE" id="PS00175">
    <property type="entry name" value="PG_MUTASE"/>
    <property type="match status" value="1"/>
</dbReference>
<protein>
    <submittedName>
        <fullName evidence="2">Phosphohistidine phosphatase SixA</fullName>
    </submittedName>
</protein>
<dbReference type="Proteomes" id="UP001477278">
    <property type="component" value="Unassembled WGS sequence"/>
</dbReference>
<name>A0ABV0FUV5_9GAMM</name>
<comment type="caution">
    <text evidence="2">The sequence shown here is derived from an EMBL/GenBank/DDBJ whole genome shotgun (WGS) entry which is preliminary data.</text>
</comment>
<dbReference type="InterPro" id="IPR051021">
    <property type="entry name" value="Mito_Ser/Thr_phosphatase"/>
</dbReference>
<evidence type="ECO:0000256" key="1">
    <source>
        <dbReference type="ARBA" id="ARBA00022801"/>
    </source>
</evidence>
<accession>A0ABV0FUV5</accession>
<dbReference type="InterPro" id="IPR004449">
    <property type="entry name" value="SixA"/>
</dbReference>
<dbReference type="NCBIfam" id="TIGR00249">
    <property type="entry name" value="sixA"/>
    <property type="match status" value="1"/>
</dbReference>
<keyword evidence="3" id="KW-1185">Reference proteome</keyword>